<keyword evidence="3" id="KW-1185">Reference proteome</keyword>
<accession>A0A9N7TMK6</accession>
<dbReference type="AlphaFoldDB" id="A0A9N7TMK6"/>
<evidence type="ECO:0000313" key="2">
    <source>
        <dbReference type="EMBL" id="CAB1415587.1"/>
    </source>
</evidence>
<sequence length="140" mass="15505">MENTQTQGEHRKRMDGYIWDPGSLDSDGLVTISDRGASLSYPQVSPSRQSILNPTHTTHQGLHSVRRSLPHHPRSAVNATHQVSRLPNTVRRHNDRMATLGVHLNSALLGLVTTLNPTQEKGCMVHQQFATSSIGPSKWD</sequence>
<evidence type="ECO:0000313" key="3">
    <source>
        <dbReference type="Proteomes" id="UP001153269"/>
    </source>
</evidence>
<dbReference type="Proteomes" id="UP001153269">
    <property type="component" value="Unassembled WGS sequence"/>
</dbReference>
<gene>
    <name evidence="2" type="ORF">PLEPLA_LOCUS3304</name>
</gene>
<evidence type="ECO:0000256" key="1">
    <source>
        <dbReference type="SAM" id="MobiDB-lite"/>
    </source>
</evidence>
<proteinExistence type="predicted"/>
<feature type="region of interest" description="Disordered" evidence="1">
    <location>
        <begin position="40"/>
        <end position="60"/>
    </location>
</feature>
<comment type="caution">
    <text evidence="2">The sequence shown here is derived from an EMBL/GenBank/DDBJ whole genome shotgun (WGS) entry which is preliminary data.</text>
</comment>
<organism evidence="2 3">
    <name type="scientific">Pleuronectes platessa</name>
    <name type="common">European plaice</name>
    <dbReference type="NCBI Taxonomy" id="8262"/>
    <lineage>
        <taxon>Eukaryota</taxon>
        <taxon>Metazoa</taxon>
        <taxon>Chordata</taxon>
        <taxon>Craniata</taxon>
        <taxon>Vertebrata</taxon>
        <taxon>Euteleostomi</taxon>
        <taxon>Actinopterygii</taxon>
        <taxon>Neopterygii</taxon>
        <taxon>Teleostei</taxon>
        <taxon>Neoteleostei</taxon>
        <taxon>Acanthomorphata</taxon>
        <taxon>Carangaria</taxon>
        <taxon>Pleuronectiformes</taxon>
        <taxon>Pleuronectoidei</taxon>
        <taxon>Pleuronectidae</taxon>
        <taxon>Pleuronectes</taxon>
    </lineage>
</organism>
<name>A0A9N7TMK6_PLEPL</name>
<reference evidence="2" key="1">
    <citation type="submission" date="2020-03" db="EMBL/GenBank/DDBJ databases">
        <authorList>
            <person name="Weist P."/>
        </authorList>
    </citation>
    <scope>NUCLEOTIDE SEQUENCE</scope>
</reference>
<dbReference type="EMBL" id="CADEAL010000163">
    <property type="protein sequence ID" value="CAB1415587.1"/>
    <property type="molecule type" value="Genomic_DNA"/>
</dbReference>
<protein>
    <submittedName>
        <fullName evidence="2">Uncharacterized protein</fullName>
    </submittedName>
</protein>